<keyword evidence="9" id="KW-1185">Reference proteome</keyword>
<evidence type="ECO:0000313" key="8">
    <source>
        <dbReference type="EMBL" id="PHZ86505.1"/>
    </source>
</evidence>
<dbReference type="GO" id="GO:0009279">
    <property type="term" value="C:cell outer membrane"/>
    <property type="evidence" value="ECO:0007669"/>
    <property type="project" value="UniProtKB-SubCell"/>
</dbReference>
<protein>
    <recommendedName>
        <fullName evidence="10">TolC family protein</fullName>
    </recommendedName>
</protein>
<evidence type="ECO:0000256" key="3">
    <source>
        <dbReference type="ARBA" id="ARBA00022692"/>
    </source>
</evidence>
<feature type="coiled-coil region" evidence="6">
    <location>
        <begin position="310"/>
        <end position="337"/>
    </location>
</feature>
<accession>A0A2G4YW04</accession>
<feature type="signal peptide" evidence="7">
    <location>
        <begin position="1"/>
        <end position="21"/>
    </location>
</feature>
<evidence type="ECO:0000313" key="9">
    <source>
        <dbReference type="Proteomes" id="UP000229730"/>
    </source>
</evidence>
<dbReference type="RefSeq" id="WP_099470882.1">
    <property type="nucleotide sequence ID" value="NZ_CP041025.1"/>
</dbReference>
<dbReference type="InParanoid" id="A0A2G4YW04"/>
<feature type="chain" id="PRO_5013794438" description="TolC family protein" evidence="7">
    <location>
        <begin position="22"/>
        <end position="417"/>
    </location>
</feature>
<dbReference type="AlphaFoldDB" id="A0A2G4YW04"/>
<comment type="subcellular location">
    <subcellularLocation>
        <location evidence="1">Cell outer membrane</location>
    </subcellularLocation>
</comment>
<dbReference type="GO" id="GO:0015288">
    <property type="term" value="F:porin activity"/>
    <property type="evidence" value="ECO:0007669"/>
    <property type="project" value="TreeGrafter"/>
</dbReference>
<keyword evidence="7" id="KW-0732">Signal</keyword>
<dbReference type="Gene3D" id="1.20.1600.10">
    <property type="entry name" value="Outer membrane efflux proteins (OEP)"/>
    <property type="match status" value="1"/>
</dbReference>
<dbReference type="PANTHER" id="PTHR30026">
    <property type="entry name" value="OUTER MEMBRANE PROTEIN TOLC"/>
    <property type="match status" value="1"/>
</dbReference>
<dbReference type="Proteomes" id="UP000229730">
    <property type="component" value="Unassembled WGS sequence"/>
</dbReference>
<evidence type="ECO:0000256" key="7">
    <source>
        <dbReference type="SAM" id="SignalP"/>
    </source>
</evidence>
<reference evidence="8 9" key="1">
    <citation type="submission" date="2017-10" db="EMBL/GenBank/DDBJ databases">
        <title>Frigbacter circumglobatus gen. nov. sp. nov., isolated from sediment cultured in situ.</title>
        <authorList>
            <person name="Zhao Z."/>
        </authorList>
    </citation>
    <scope>NUCLEOTIDE SEQUENCE [LARGE SCALE GENOMIC DNA]</scope>
    <source>
        <strain evidence="8 9">ZYL</strain>
    </source>
</reference>
<dbReference type="GO" id="GO:1990281">
    <property type="term" value="C:efflux pump complex"/>
    <property type="evidence" value="ECO:0007669"/>
    <property type="project" value="TreeGrafter"/>
</dbReference>
<dbReference type="PANTHER" id="PTHR30026:SF20">
    <property type="entry name" value="OUTER MEMBRANE PROTEIN TOLC"/>
    <property type="match status" value="1"/>
</dbReference>
<name>A0A2G4YW04_9PROT</name>
<keyword evidence="6" id="KW-0175">Coiled coil</keyword>
<sequence>MLNRVFLWLLLIMGYSTGLSAQEGHKQPDQEFEVTVNKSLTIADVVKATLSRSPENFVIKSKENNAVALTKRAESFFANTPEISLSHQNDRFGSDQGLREWESSLEMPLWLPGQKSASKQKARMSEKEAEAYQDLSLWYVWGQVRELLWQVKLAEAGLDESRNSLEMAMALDRDIARKISAGLLPQRDSLLSKKEVMSRRMEFITAQKEYIHAAKQYESVTGLNQMPEQIEEFSVPDDEALAAPVLVLADANVEFLQADYREKSKEWSVAPRLSLGVRREKSSYLDRNIDSVSLGLSVPLGGGVHMGPKRAEAALALAEAERQREIVKREHRLHLHEAEHELEVCKSQLPLTQSHLELAQENLRLSQKAFDLGEGNLLELLKVREQFFMSSSQNSLRNIECKRAIARHNQIKGVVVP</sequence>
<dbReference type="OrthoDB" id="8478097at2"/>
<dbReference type="InterPro" id="IPR051906">
    <property type="entry name" value="TolC-like"/>
</dbReference>
<dbReference type="GO" id="GO:0015562">
    <property type="term" value="F:efflux transmembrane transporter activity"/>
    <property type="evidence" value="ECO:0007669"/>
    <property type="project" value="InterPro"/>
</dbReference>
<evidence type="ECO:0008006" key="10">
    <source>
        <dbReference type="Google" id="ProtNLM"/>
    </source>
</evidence>
<gene>
    <name evidence="8" type="ORF">CRD36_01065</name>
</gene>
<keyword evidence="4" id="KW-0472">Membrane</keyword>
<keyword evidence="2" id="KW-1134">Transmembrane beta strand</keyword>
<organism evidence="8 9">
    <name type="scientific">Paremcibacter congregatus</name>
    <dbReference type="NCBI Taxonomy" id="2043170"/>
    <lineage>
        <taxon>Bacteria</taxon>
        <taxon>Pseudomonadati</taxon>
        <taxon>Pseudomonadota</taxon>
        <taxon>Alphaproteobacteria</taxon>
        <taxon>Emcibacterales</taxon>
        <taxon>Emcibacteraceae</taxon>
        <taxon>Paremcibacter</taxon>
    </lineage>
</organism>
<keyword evidence="3" id="KW-0812">Transmembrane</keyword>
<comment type="caution">
    <text evidence="8">The sequence shown here is derived from an EMBL/GenBank/DDBJ whole genome shotgun (WGS) entry which is preliminary data.</text>
</comment>
<dbReference type="SUPFAM" id="SSF56954">
    <property type="entry name" value="Outer membrane efflux proteins (OEP)"/>
    <property type="match status" value="1"/>
</dbReference>
<evidence type="ECO:0000256" key="2">
    <source>
        <dbReference type="ARBA" id="ARBA00022452"/>
    </source>
</evidence>
<evidence type="ECO:0000256" key="6">
    <source>
        <dbReference type="SAM" id="Coils"/>
    </source>
</evidence>
<dbReference type="EMBL" id="PDEM01000007">
    <property type="protein sequence ID" value="PHZ86505.1"/>
    <property type="molecule type" value="Genomic_DNA"/>
</dbReference>
<evidence type="ECO:0000256" key="5">
    <source>
        <dbReference type="ARBA" id="ARBA00023237"/>
    </source>
</evidence>
<keyword evidence="5" id="KW-0998">Cell outer membrane</keyword>
<evidence type="ECO:0000256" key="4">
    <source>
        <dbReference type="ARBA" id="ARBA00023136"/>
    </source>
</evidence>
<evidence type="ECO:0000256" key="1">
    <source>
        <dbReference type="ARBA" id="ARBA00004442"/>
    </source>
</evidence>
<proteinExistence type="predicted"/>